<evidence type="ECO:0000256" key="2">
    <source>
        <dbReference type="ARBA" id="ARBA00022490"/>
    </source>
</evidence>
<evidence type="ECO:0000256" key="5">
    <source>
        <dbReference type="ARBA" id="ARBA00023054"/>
    </source>
</evidence>
<evidence type="ECO:0000256" key="4">
    <source>
        <dbReference type="ARBA" id="ARBA00022840"/>
    </source>
</evidence>
<proteinExistence type="inferred from homology"/>
<keyword evidence="5 8" id="KW-0175">Coiled coil</keyword>
<dbReference type="InterPro" id="IPR019821">
    <property type="entry name" value="Kinesin_motor_CS"/>
</dbReference>
<dbReference type="Pfam" id="PF00225">
    <property type="entry name" value="Kinesin"/>
    <property type="match status" value="1"/>
</dbReference>
<evidence type="ECO:0000256" key="3">
    <source>
        <dbReference type="ARBA" id="ARBA00022741"/>
    </source>
</evidence>
<evidence type="ECO:0000313" key="11">
    <source>
        <dbReference type="EMBL" id="GMI42668.1"/>
    </source>
</evidence>
<dbReference type="SUPFAM" id="SSF52540">
    <property type="entry name" value="P-loop containing nucleoside triphosphate hydrolases"/>
    <property type="match status" value="1"/>
</dbReference>
<keyword evidence="6 7" id="KW-0505">Motor protein</keyword>
<dbReference type="Pfam" id="PF25764">
    <property type="entry name" value="KIF21A_4th"/>
    <property type="match status" value="1"/>
</dbReference>
<sequence length="822" mass="90501">MSLSPSECVSVVVRVRPPTSPSSSAPPPPALHPPSAPALSFLPQTSSIHAPSPTPTAYQFDSVLPPSTTQSQLYSSAISPLVSAFLSGYNSTVFAYGQTGSGKTYTMGTGGSSPSPEKEGVVPRVLQDVFAAVRNPCDGFTYSLSLTFMEIYNEMCRDLLCPSTPPKSIGIRETDSNEILVTNVTSAPTPDPATALRLLDEGTRNRSTGSTDMNSASSRSHAIFTLLLEKSRSSTDERTGVTHTEKIRSKFHLVDLAGSERAKRTGAVGGRLKESATINAGLLTLGKVIRSLSKPADPRALHAAHRHVPYRESKLTRLLQDSLGGNSRTAMIACVSPSTADYTESLSTLSYAARARDIRNKPVVVAKIVESIDHSSGLFGSPRSPRPGPDSEKLKAEVARRKAREDEMCTSLVDLQYATAEAKHLLVGFTARYGSALPPGAARQLGVVADLLVDETSKARPSPSPGAIREKDEEIARLKERVVECERDLARDEEIFAVKSRDIRTLQKHLAKQSEKAKALDQQLAEERKKGEHLQLRLRTPPTPPQPTLPSAATLLQTATAAFHKQQRHFDKKIQELAINIQVKRDLVDTINRSRQDAANLMARHERRKQELGCKIGRLRKEIDQREQDRLELSIATTVSNDSFDLGGSDISDHERSLEMAEHELESLSHQIRDQQRIVALQKQSVQRVTELGREIEEMGEKRDVLREEAARLEEEYGEERRRILEGAGDAEEPQPQGGEISPLREINLGEEANKENQSVKIELEHEKKRSEELLGINMKLLQDLKLLSKKQKEAELREGGKRRVLLAKSRLVEVPPPPPPL</sequence>
<gene>
    <name evidence="11" type="ORF">TeGR_g14250</name>
</gene>
<evidence type="ECO:0000256" key="6">
    <source>
        <dbReference type="PROSITE-ProRule" id="PRU00283"/>
    </source>
</evidence>
<feature type="coiled-coil region" evidence="8">
    <location>
        <begin position="602"/>
        <end position="723"/>
    </location>
</feature>
<evidence type="ECO:0000256" key="8">
    <source>
        <dbReference type="SAM" id="Coils"/>
    </source>
</evidence>
<comment type="similarity">
    <text evidence="6 7">Belongs to the TRAFAC class myosin-kinesin ATPase superfamily. Kinesin family.</text>
</comment>
<keyword evidence="4 6" id="KW-0067">ATP-binding</keyword>
<dbReference type="PANTHER" id="PTHR47969">
    <property type="entry name" value="CHROMOSOME-ASSOCIATED KINESIN KIF4A-RELATED"/>
    <property type="match status" value="1"/>
</dbReference>
<dbReference type="InterPro" id="IPR001752">
    <property type="entry name" value="Kinesin_motor_dom"/>
</dbReference>
<feature type="compositionally biased region" description="Basic and acidic residues" evidence="9">
    <location>
        <begin position="524"/>
        <end position="535"/>
    </location>
</feature>
<evidence type="ECO:0000256" key="9">
    <source>
        <dbReference type="SAM" id="MobiDB-lite"/>
    </source>
</evidence>
<dbReference type="InterPro" id="IPR036961">
    <property type="entry name" value="Kinesin_motor_dom_sf"/>
</dbReference>
<keyword evidence="12" id="KW-1185">Reference proteome</keyword>
<reference evidence="11 12" key="1">
    <citation type="journal article" date="2023" name="Commun. Biol.">
        <title>Genome analysis of Parmales, the sister group of diatoms, reveals the evolutionary specialization of diatoms from phago-mixotrophs to photoautotrophs.</title>
        <authorList>
            <person name="Ban H."/>
            <person name="Sato S."/>
            <person name="Yoshikawa S."/>
            <person name="Yamada K."/>
            <person name="Nakamura Y."/>
            <person name="Ichinomiya M."/>
            <person name="Sato N."/>
            <person name="Blanc-Mathieu R."/>
            <person name="Endo H."/>
            <person name="Kuwata A."/>
            <person name="Ogata H."/>
        </authorList>
    </citation>
    <scope>NUCLEOTIDE SEQUENCE [LARGE SCALE GENOMIC DNA]</scope>
</reference>
<feature type="region of interest" description="Disordered" evidence="9">
    <location>
        <begin position="726"/>
        <end position="762"/>
    </location>
</feature>
<dbReference type="PROSITE" id="PS00411">
    <property type="entry name" value="KINESIN_MOTOR_1"/>
    <property type="match status" value="1"/>
</dbReference>
<feature type="compositionally biased region" description="Pro residues" evidence="9">
    <location>
        <begin position="18"/>
        <end position="36"/>
    </location>
</feature>
<feature type="domain" description="Kinesin motor" evidence="10">
    <location>
        <begin position="8"/>
        <end position="358"/>
    </location>
</feature>
<feature type="region of interest" description="Disordered" evidence="9">
    <location>
        <begin position="524"/>
        <end position="548"/>
    </location>
</feature>
<keyword evidence="2" id="KW-0963">Cytoplasm</keyword>
<keyword evidence="7" id="KW-0493">Microtubule</keyword>
<dbReference type="EMBL" id="BRYB01001083">
    <property type="protein sequence ID" value="GMI42668.1"/>
    <property type="molecule type" value="Genomic_DNA"/>
</dbReference>
<protein>
    <recommendedName>
        <fullName evidence="7">Kinesin-like protein</fullName>
    </recommendedName>
</protein>
<feature type="region of interest" description="Disordered" evidence="9">
    <location>
        <begin position="16"/>
        <end position="46"/>
    </location>
</feature>
<comment type="caution">
    <text evidence="11">The sequence shown here is derived from an EMBL/GenBank/DDBJ whole genome shotgun (WGS) entry which is preliminary data.</text>
</comment>
<dbReference type="PRINTS" id="PR00380">
    <property type="entry name" value="KINESINHEAVY"/>
</dbReference>
<evidence type="ECO:0000256" key="1">
    <source>
        <dbReference type="ARBA" id="ARBA00004496"/>
    </source>
</evidence>
<dbReference type="Gene3D" id="3.40.850.10">
    <property type="entry name" value="Kinesin motor domain"/>
    <property type="match status" value="1"/>
</dbReference>
<dbReference type="SMART" id="SM00129">
    <property type="entry name" value="KISc"/>
    <property type="match status" value="1"/>
</dbReference>
<comment type="subcellular location">
    <subcellularLocation>
        <location evidence="1">Cytoplasm</location>
    </subcellularLocation>
</comment>
<dbReference type="PROSITE" id="PS50067">
    <property type="entry name" value="KINESIN_MOTOR_2"/>
    <property type="match status" value="1"/>
</dbReference>
<dbReference type="Proteomes" id="UP001165060">
    <property type="component" value="Unassembled WGS sequence"/>
</dbReference>
<dbReference type="InterPro" id="IPR027640">
    <property type="entry name" value="Kinesin-like_fam"/>
</dbReference>
<keyword evidence="3 6" id="KW-0547">Nucleotide-binding</keyword>
<accession>A0ABQ6N8H0</accession>
<dbReference type="PANTHER" id="PTHR47969:SF15">
    <property type="entry name" value="CHROMOSOME-ASSOCIATED KINESIN KIF4A-RELATED"/>
    <property type="match status" value="1"/>
</dbReference>
<organism evidence="11 12">
    <name type="scientific">Tetraparma gracilis</name>
    <dbReference type="NCBI Taxonomy" id="2962635"/>
    <lineage>
        <taxon>Eukaryota</taxon>
        <taxon>Sar</taxon>
        <taxon>Stramenopiles</taxon>
        <taxon>Ochrophyta</taxon>
        <taxon>Bolidophyceae</taxon>
        <taxon>Parmales</taxon>
        <taxon>Triparmaceae</taxon>
        <taxon>Tetraparma</taxon>
    </lineage>
</organism>
<evidence type="ECO:0000256" key="7">
    <source>
        <dbReference type="RuleBase" id="RU000394"/>
    </source>
</evidence>
<feature type="binding site" evidence="6">
    <location>
        <begin position="97"/>
        <end position="104"/>
    </location>
    <ligand>
        <name>ATP</name>
        <dbReference type="ChEBI" id="CHEBI:30616"/>
    </ligand>
</feature>
<evidence type="ECO:0000313" key="12">
    <source>
        <dbReference type="Proteomes" id="UP001165060"/>
    </source>
</evidence>
<name>A0ABQ6N8H0_9STRA</name>
<dbReference type="InterPro" id="IPR027417">
    <property type="entry name" value="P-loop_NTPase"/>
</dbReference>
<evidence type="ECO:0000259" key="10">
    <source>
        <dbReference type="PROSITE" id="PS50067"/>
    </source>
</evidence>